<evidence type="ECO:0000256" key="1">
    <source>
        <dbReference type="PIRSR" id="PIRSR000390-1"/>
    </source>
</evidence>
<dbReference type="InterPro" id="IPR015421">
    <property type="entry name" value="PyrdxlP-dep_Trfase_major"/>
</dbReference>
<protein>
    <submittedName>
        <fullName evidence="4">UDP-4-amino-4, 6-dideoxy-N-acetyl-beta-L-altrosamine transaminase</fullName>
        <ecNumber evidence="4">2.6.1.92</ecNumber>
    </submittedName>
</protein>
<gene>
    <name evidence="4" type="primary">pseC</name>
    <name evidence="4" type="ORF">FYJ59_13015</name>
</gene>
<dbReference type="PIRSF" id="PIRSF000390">
    <property type="entry name" value="PLP_StrS"/>
    <property type="match status" value="1"/>
</dbReference>
<name>A0A6L5YNG7_9FIRM</name>
<evidence type="ECO:0000256" key="3">
    <source>
        <dbReference type="RuleBase" id="RU004508"/>
    </source>
</evidence>
<dbReference type="SUPFAM" id="SSF53383">
    <property type="entry name" value="PLP-dependent transferases"/>
    <property type="match status" value="1"/>
</dbReference>
<sequence>MEELAIFGGKPVRENKIFYGRQYIDQADVDAVAAVMTSDYITCGPKVKELEQHLCELTHAKYAVVVCNGTAALHLAALAAGFGEGDEVIVSSITFAASSNCVLYAGAKPVFADIDPETYNIDPASIRKLITPRTKAIVAVDFTGQAVELDEIREICKEHDLILIEDAAHAIGTKYKGQPVGSLADMTCFSFHPVKTVTGGEGGAITTNDEKLYRHLMRLRTHGITRDPEEMVHPTDALWYNEQVELGFNYRMTDFQAALLLSQLKKLPAFEQRRKEIRKRYNEAFAKMPELILQKEIPESDTTWHLYVLHLNLENLNCDRRQFFDALYAENTCPQVHYLPVYWHSYYEKLGYQKGLCPNAEKYYNEVMSIPLYYGLTDDDVEDVIHAVKKVVAYYTKLK</sequence>
<keyword evidence="4" id="KW-0808">Transferase</keyword>
<organism evidence="4 5">
    <name type="scientific">Waltera intestinalis</name>
    <dbReference type="NCBI Taxonomy" id="2606635"/>
    <lineage>
        <taxon>Bacteria</taxon>
        <taxon>Bacillati</taxon>
        <taxon>Bacillota</taxon>
        <taxon>Clostridia</taxon>
        <taxon>Lachnospirales</taxon>
        <taxon>Lachnospiraceae</taxon>
        <taxon>Waltera</taxon>
    </lineage>
</organism>
<dbReference type="GO" id="GO:0008483">
    <property type="term" value="F:transaminase activity"/>
    <property type="evidence" value="ECO:0007669"/>
    <property type="project" value="UniProtKB-KW"/>
</dbReference>
<dbReference type="GO" id="GO:0030170">
    <property type="term" value="F:pyridoxal phosphate binding"/>
    <property type="evidence" value="ECO:0007669"/>
    <property type="project" value="TreeGrafter"/>
</dbReference>
<dbReference type="EMBL" id="VUMU01000020">
    <property type="protein sequence ID" value="MST59142.1"/>
    <property type="molecule type" value="Genomic_DNA"/>
</dbReference>
<comment type="similarity">
    <text evidence="3">Belongs to the DegT/DnrJ/EryC1 family.</text>
</comment>
<feature type="modified residue" description="N6-(pyridoxal phosphate)lysine" evidence="2">
    <location>
        <position position="195"/>
    </location>
</feature>
<evidence type="ECO:0000256" key="2">
    <source>
        <dbReference type="PIRSR" id="PIRSR000390-2"/>
    </source>
</evidence>
<dbReference type="RefSeq" id="WP_154498560.1">
    <property type="nucleotide sequence ID" value="NZ_VUMU01000020.1"/>
</dbReference>
<dbReference type="InterPro" id="IPR000653">
    <property type="entry name" value="DegT/StrS_aminotransferase"/>
</dbReference>
<dbReference type="InterPro" id="IPR015424">
    <property type="entry name" value="PyrdxlP-dep_Trfase"/>
</dbReference>
<dbReference type="Pfam" id="PF01041">
    <property type="entry name" value="DegT_DnrJ_EryC1"/>
    <property type="match status" value="1"/>
</dbReference>
<dbReference type="PANTHER" id="PTHR30244:SF34">
    <property type="entry name" value="DTDP-4-AMINO-4,6-DIDEOXYGALACTOSE TRANSAMINASE"/>
    <property type="match status" value="1"/>
</dbReference>
<reference evidence="4 5" key="1">
    <citation type="submission" date="2019-08" db="EMBL/GenBank/DDBJ databases">
        <title>In-depth cultivation of the pig gut microbiome towards novel bacterial diversity and tailored functional studies.</title>
        <authorList>
            <person name="Wylensek D."/>
            <person name="Hitch T.C.A."/>
            <person name="Clavel T."/>
        </authorList>
    </citation>
    <scope>NUCLEOTIDE SEQUENCE [LARGE SCALE GENOMIC DNA]</scope>
    <source>
        <strain evidence="4 5">WCA3-601-WT-6H</strain>
    </source>
</reference>
<evidence type="ECO:0000313" key="5">
    <source>
        <dbReference type="Proteomes" id="UP000476055"/>
    </source>
</evidence>
<dbReference type="PANTHER" id="PTHR30244">
    <property type="entry name" value="TRANSAMINASE"/>
    <property type="match status" value="1"/>
</dbReference>
<accession>A0A6L5YNG7</accession>
<dbReference type="Proteomes" id="UP000476055">
    <property type="component" value="Unassembled WGS sequence"/>
</dbReference>
<feature type="active site" description="Proton acceptor" evidence="1">
    <location>
        <position position="195"/>
    </location>
</feature>
<keyword evidence="5" id="KW-1185">Reference proteome</keyword>
<proteinExistence type="inferred from homology"/>
<keyword evidence="2 3" id="KW-0663">Pyridoxal phosphate</keyword>
<dbReference type="Gene3D" id="3.40.640.10">
    <property type="entry name" value="Type I PLP-dependent aspartate aminotransferase-like (Major domain)"/>
    <property type="match status" value="1"/>
</dbReference>
<dbReference type="EC" id="2.6.1.92" evidence="4"/>
<evidence type="ECO:0000313" key="4">
    <source>
        <dbReference type="EMBL" id="MST59142.1"/>
    </source>
</evidence>
<dbReference type="InterPro" id="IPR015422">
    <property type="entry name" value="PyrdxlP-dep_Trfase_small"/>
</dbReference>
<dbReference type="CDD" id="cd00616">
    <property type="entry name" value="AHBA_syn"/>
    <property type="match status" value="1"/>
</dbReference>
<dbReference type="InterPro" id="IPR020026">
    <property type="entry name" value="PseC"/>
</dbReference>
<dbReference type="Gene3D" id="3.90.1150.10">
    <property type="entry name" value="Aspartate Aminotransferase, domain 1"/>
    <property type="match status" value="1"/>
</dbReference>
<dbReference type="GO" id="GO:0000271">
    <property type="term" value="P:polysaccharide biosynthetic process"/>
    <property type="evidence" value="ECO:0007669"/>
    <property type="project" value="TreeGrafter"/>
</dbReference>
<keyword evidence="4" id="KW-0032">Aminotransferase</keyword>
<dbReference type="AlphaFoldDB" id="A0A6L5YNG7"/>
<comment type="caution">
    <text evidence="4">The sequence shown here is derived from an EMBL/GenBank/DDBJ whole genome shotgun (WGS) entry which is preliminary data.</text>
</comment>
<dbReference type="NCBIfam" id="TIGR03588">
    <property type="entry name" value="PseC"/>
    <property type="match status" value="1"/>
</dbReference>